<dbReference type="InterPro" id="IPR001173">
    <property type="entry name" value="Glyco_trans_2-like"/>
</dbReference>
<evidence type="ECO:0000313" key="9">
    <source>
        <dbReference type="Proteomes" id="UP000265816"/>
    </source>
</evidence>
<dbReference type="InterPro" id="IPR007554">
    <property type="entry name" value="Glycerophosphate_synth"/>
</dbReference>
<dbReference type="SUPFAM" id="SSF53756">
    <property type="entry name" value="UDP-Glycosyltransferase/glycogen phosphorylase"/>
    <property type="match status" value="1"/>
</dbReference>
<dbReference type="OrthoDB" id="9811865at2"/>
<protein>
    <submittedName>
        <fullName evidence="8">CDP-glycerol:glycerophosphate glycerophosphotransferase</fullName>
    </submittedName>
</protein>
<evidence type="ECO:0000259" key="7">
    <source>
        <dbReference type="Pfam" id="PF00535"/>
    </source>
</evidence>
<evidence type="ECO:0000256" key="4">
    <source>
        <dbReference type="ARBA" id="ARBA00022679"/>
    </source>
</evidence>
<evidence type="ECO:0000256" key="1">
    <source>
        <dbReference type="ARBA" id="ARBA00004202"/>
    </source>
</evidence>
<reference evidence="8 9" key="1">
    <citation type="submission" date="2018-08" db="EMBL/GenBank/DDBJ databases">
        <title>Bacillus jemisoniae sp. nov., Bacillus chryseoplanitiae sp. nov., Bacillus resnikiae sp. nov., and Bacillus frankliniae sp. nov., isolated from Viking spacecraft and associated surfaces.</title>
        <authorList>
            <person name="Seuylemezian A."/>
            <person name="Vaishampayan P."/>
        </authorList>
    </citation>
    <scope>NUCLEOTIDE SEQUENCE [LARGE SCALE GENOMIC DNA]</scope>
    <source>
        <strain evidence="8 9">JJ-247</strain>
    </source>
</reference>
<comment type="caution">
    <text evidence="8">The sequence shown here is derived from an EMBL/GenBank/DDBJ whole genome shotgun (WGS) entry which is preliminary data.</text>
</comment>
<dbReference type="SUPFAM" id="SSF53448">
    <property type="entry name" value="Nucleotide-diphospho-sugar transferases"/>
    <property type="match status" value="1"/>
</dbReference>
<dbReference type="InterPro" id="IPR029044">
    <property type="entry name" value="Nucleotide-diphossugar_trans"/>
</dbReference>
<comment type="similarity">
    <text evidence="2">Belongs to the CDP-glycerol glycerophosphotransferase family.</text>
</comment>
<dbReference type="InterPro" id="IPR043148">
    <property type="entry name" value="TagF_C"/>
</dbReference>
<feature type="domain" description="Glycosyltransferase 2-like" evidence="7">
    <location>
        <begin position="6"/>
        <end position="135"/>
    </location>
</feature>
<dbReference type="InterPro" id="IPR051612">
    <property type="entry name" value="Teichoic_Acid_Biosynth"/>
</dbReference>
<comment type="subcellular location">
    <subcellularLocation>
        <location evidence="1">Cell membrane</location>
        <topology evidence="1">Peripheral membrane protein</topology>
    </subcellularLocation>
</comment>
<dbReference type="AlphaFoldDB" id="A0A398AVW5"/>
<sequence>MEPKVSIIIPYYNCKEFIGDCLNSVINQSYNNLEIIIINDGSSHHDTAEIESLINDSRIVYLKNDQTRGVAFSRNLGLERATGDYVYFLDCDDLLFGNAITYLAEHIGRHPAIGAYSKKLVRPSDFLQTSNSTDITVTRDNPEHFFKDMSILNVLIHKDFIREYNLNFSNKTLGYTDLTGIIPFVLYVKDLPRLNIETYFKRERNDPITNPGISQRELSADLRDFTEVMIGLYKTQGETGRVREYLDKVFLHYYRRNVMNLYQQKEDFDSNYMLLSNAAAHLNVKAISSQPMHTKRELKLLKAGNKRSFSKVLRLHAEVLELKNALGVTRIKKYIYKKILLKLPLKNNYIVFESFLGKNYSDSPRNIYEYIIENNLDFKCIWVFTDKRRKIPGNAKVVKRFSLAYYYYFAVSKYWINNMRQPLHLVKRDGNVFLETWHGTPLKKLVFDMKDIYSANPRYKSDFYHQSRAWDYLLSPNKYSSEVFKSAFKFDKEMLEYGYPRNDILYAPDKEVISNRVKGSIGIPHGKKVILYAPTWRDDEFYEPGKYKFNLRLDLKKMKEKLGDEYIIALRMHYFIADNLNVEEFEGFAYNVSKYDDIAELYLISDILITDYSSVFFDYANLQRPILFYTYDLDKYRDQLRGFYIDFENEAPGPLLRTSDEVIDNIINIDQVIKDKALAYAAFYEKFCSWHDGKATEKVVKRVLLDEKVL</sequence>
<dbReference type="EMBL" id="QWVT01000049">
    <property type="protein sequence ID" value="RID81751.1"/>
    <property type="molecule type" value="Genomic_DNA"/>
</dbReference>
<evidence type="ECO:0000256" key="2">
    <source>
        <dbReference type="ARBA" id="ARBA00010488"/>
    </source>
</evidence>
<dbReference type="GO" id="GO:0005886">
    <property type="term" value="C:plasma membrane"/>
    <property type="evidence" value="ECO:0007669"/>
    <property type="project" value="UniProtKB-SubCell"/>
</dbReference>
<evidence type="ECO:0000256" key="3">
    <source>
        <dbReference type="ARBA" id="ARBA00022475"/>
    </source>
</evidence>
<gene>
    <name evidence="8" type="ORF">D1970_21065</name>
</gene>
<dbReference type="GO" id="GO:0019350">
    <property type="term" value="P:teichoic acid biosynthetic process"/>
    <property type="evidence" value="ECO:0007669"/>
    <property type="project" value="UniProtKB-KW"/>
</dbReference>
<keyword evidence="3" id="KW-1003">Cell membrane</keyword>
<keyword evidence="9" id="KW-1185">Reference proteome</keyword>
<proteinExistence type="inferred from homology"/>
<keyword evidence="4 8" id="KW-0808">Transferase</keyword>
<dbReference type="PANTHER" id="PTHR37316:SF3">
    <property type="entry name" value="TEICHOIC ACID GLYCEROL-PHOSPHATE TRANSFERASE"/>
    <property type="match status" value="1"/>
</dbReference>
<organism evidence="8 9">
    <name type="scientific">Mesobacillus zeae</name>
    <dbReference type="NCBI Taxonomy" id="1917180"/>
    <lineage>
        <taxon>Bacteria</taxon>
        <taxon>Bacillati</taxon>
        <taxon>Bacillota</taxon>
        <taxon>Bacilli</taxon>
        <taxon>Bacillales</taxon>
        <taxon>Bacillaceae</taxon>
        <taxon>Mesobacillus</taxon>
    </lineage>
</organism>
<dbReference type="Pfam" id="PF00535">
    <property type="entry name" value="Glycos_transf_2"/>
    <property type="match status" value="1"/>
</dbReference>
<dbReference type="GO" id="GO:0047355">
    <property type="term" value="F:CDP-glycerol glycerophosphotransferase activity"/>
    <property type="evidence" value="ECO:0007669"/>
    <property type="project" value="InterPro"/>
</dbReference>
<name>A0A398AVW5_9BACI</name>
<dbReference type="Gene3D" id="3.90.550.10">
    <property type="entry name" value="Spore Coat Polysaccharide Biosynthesis Protein SpsA, Chain A"/>
    <property type="match status" value="1"/>
</dbReference>
<dbReference type="Gene3D" id="3.40.50.12580">
    <property type="match status" value="1"/>
</dbReference>
<keyword evidence="5" id="KW-0777">Teichoic acid biosynthesis</keyword>
<accession>A0A398AVW5</accession>
<dbReference type="Gene3D" id="3.40.50.11820">
    <property type="match status" value="1"/>
</dbReference>
<dbReference type="Pfam" id="PF04464">
    <property type="entry name" value="Glyphos_transf"/>
    <property type="match status" value="1"/>
</dbReference>
<dbReference type="InterPro" id="IPR043149">
    <property type="entry name" value="TagF_N"/>
</dbReference>
<evidence type="ECO:0000256" key="5">
    <source>
        <dbReference type="ARBA" id="ARBA00022944"/>
    </source>
</evidence>
<evidence type="ECO:0000256" key="6">
    <source>
        <dbReference type="ARBA" id="ARBA00023136"/>
    </source>
</evidence>
<keyword evidence="6" id="KW-0472">Membrane</keyword>
<dbReference type="PANTHER" id="PTHR37316">
    <property type="entry name" value="TEICHOIC ACID GLYCEROL-PHOSPHATE PRIMASE"/>
    <property type="match status" value="1"/>
</dbReference>
<dbReference type="Proteomes" id="UP000265816">
    <property type="component" value="Unassembled WGS sequence"/>
</dbReference>
<dbReference type="CDD" id="cd00761">
    <property type="entry name" value="Glyco_tranf_GTA_type"/>
    <property type="match status" value="1"/>
</dbReference>
<evidence type="ECO:0000313" key="8">
    <source>
        <dbReference type="EMBL" id="RID81751.1"/>
    </source>
</evidence>